<reference evidence="15 16" key="1">
    <citation type="journal article" date="2024" name="bioRxiv">
        <title>A reference genome for Trichogramma kaykai: A tiny desert-dwelling parasitoid wasp with competing sex-ratio distorters.</title>
        <authorList>
            <person name="Culotta J."/>
            <person name="Lindsey A.R."/>
        </authorList>
    </citation>
    <scope>NUCLEOTIDE SEQUENCE [LARGE SCALE GENOMIC DNA]</scope>
    <source>
        <strain evidence="15 16">KSX58</strain>
    </source>
</reference>
<dbReference type="PANTHER" id="PTHR12283">
    <property type="entry name" value="GLUTAMINYL-PEPTIDE CYCLOTRANSFERASE"/>
    <property type="match status" value="1"/>
</dbReference>
<evidence type="ECO:0000313" key="15">
    <source>
        <dbReference type="EMBL" id="KAL3407847.1"/>
    </source>
</evidence>
<evidence type="ECO:0000256" key="8">
    <source>
        <dbReference type="ARBA" id="ARBA00022723"/>
    </source>
</evidence>
<keyword evidence="9" id="KW-0862">Zinc</keyword>
<keyword evidence="8" id="KW-0479">Metal-binding</keyword>
<evidence type="ECO:0000256" key="4">
    <source>
        <dbReference type="ARBA" id="ARBA00012012"/>
    </source>
</evidence>
<dbReference type="GO" id="GO:0046872">
    <property type="term" value="F:metal ion binding"/>
    <property type="evidence" value="ECO:0007669"/>
    <property type="project" value="UniProtKB-KW"/>
</dbReference>
<name>A0ABD2XU34_9HYME</name>
<dbReference type="AlphaFoldDB" id="A0ABD2XU34"/>
<protein>
    <recommendedName>
        <fullName evidence="5">Glutaminyl-peptide cyclotransferase</fullName>
        <ecNumber evidence="4">2.3.2.5</ecNumber>
    </recommendedName>
</protein>
<dbReference type="GO" id="GO:0005576">
    <property type="term" value="C:extracellular region"/>
    <property type="evidence" value="ECO:0007669"/>
    <property type="project" value="UniProtKB-SubCell"/>
</dbReference>
<evidence type="ECO:0000256" key="1">
    <source>
        <dbReference type="ARBA" id="ARBA00000001"/>
    </source>
</evidence>
<keyword evidence="7" id="KW-0808">Transferase</keyword>
<organism evidence="15 16">
    <name type="scientific">Trichogramma kaykai</name>
    <dbReference type="NCBI Taxonomy" id="54128"/>
    <lineage>
        <taxon>Eukaryota</taxon>
        <taxon>Metazoa</taxon>
        <taxon>Ecdysozoa</taxon>
        <taxon>Arthropoda</taxon>
        <taxon>Hexapoda</taxon>
        <taxon>Insecta</taxon>
        <taxon>Pterygota</taxon>
        <taxon>Neoptera</taxon>
        <taxon>Endopterygota</taxon>
        <taxon>Hymenoptera</taxon>
        <taxon>Apocrita</taxon>
        <taxon>Proctotrupomorpha</taxon>
        <taxon>Chalcidoidea</taxon>
        <taxon>Trichogrammatidae</taxon>
        <taxon>Trichogramma</taxon>
    </lineage>
</organism>
<dbReference type="EMBL" id="JBJJXI010000002">
    <property type="protein sequence ID" value="KAL3407847.1"/>
    <property type="molecule type" value="Genomic_DNA"/>
</dbReference>
<dbReference type="PROSITE" id="PS51257">
    <property type="entry name" value="PROKAR_LIPOPROTEIN"/>
    <property type="match status" value="1"/>
</dbReference>
<comment type="similarity">
    <text evidence="3">Belongs to the glutaminyl-peptide cyclotransferase family.</text>
</comment>
<comment type="function">
    <text evidence="12">Acts as a glutaminyl-peptide cyclotransferase. Responsible for the biosynthesis of pyroglutamyl peptides. Might be more efficient in the conversion of tri and tetrapeptides in vitro. Might have a relative preference for substrates containing hydrophobic amino acids in vitro.</text>
</comment>
<dbReference type="CDD" id="cd03880">
    <property type="entry name" value="M28_QC_like"/>
    <property type="match status" value="1"/>
</dbReference>
<keyword evidence="11" id="KW-0012">Acyltransferase</keyword>
<sequence>MRGTGVGALFLFLPLLVGCCQSAQNLQHRDSVFRRAKLLHKASPLSQSQMYKLATLSDHEHMDEVLDNICIPRVVASPGHQKVKQYIKSRMRELGWTVESDHFEEHTPLFGKLHFENIVAKWNPNAERYLTLACHYDSKYEKNYEFVGATDSAVPCMQLINLAKVMQEQLNAAKQNDEVSLMLLFFDGEEAFKSWGPKDSIYGARHLADKWHKTRYIYREESEISDLDRMDMLVLLDLLGAPKPTFYNYFNNTLKWYSLLSEAEDYLASANLLQNYDKREKYFQKYTFPAGIEDDHIPFLRKNVPILHLIPYPFPDFWHTEGDNRSAIDMATVENLNKILRIFVASYLNLPVEEDNVQSGGRSDL</sequence>
<keyword evidence="10" id="KW-1015">Disulfide bond</keyword>
<evidence type="ECO:0000256" key="3">
    <source>
        <dbReference type="ARBA" id="ARBA00006014"/>
    </source>
</evidence>
<dbReference type="GO" id="GO:0016603">
    <property type="term" value="F:glutaminyl-peptide cyclotransferase activity"/>
    <property type="evidence" value="ECO:0007669"/>
    <property type="project" value="UniProtKB-EC"/>
</dbReference>
<comment type="catalytic activity">
    <reaction evidence="1">
        <text>N-terminal L-glutaminyl-[peptide] = N-terminal 5-oxo-L-prolyl-[peptide] + NH4(+)</text>
        <dbReference type="Rhea" id="RHEA:23652"/>
        <dbReference type="Rhea" id="RHEA-COMP:11736"/>
        <dbReference type="Rhea" id="RHEA-COMP:11846"/>
        <dbReference type="ChEBI" id="CHEBI:28938"/>
        <dbReference type="ChEBI" id="CHEBI:64722"/>
        <dbReference type="ChEBI" id="CHEBI:87215"/>
        <dbReference type="EC" id="2.3.2.5"/>
    </reaction>
</comment>
<comment type="subcellular location">
    <subcellularLocation>
        <location evidence="2">Secreted</location>
    </subcellularLocation>
</comment>
<gene>
    <name evidence="15" type="ORF">TKK_000097</name>
</gene>
<evidence type="ECO:0000256" key="9">
    <source>
        <dbReference type="ARBA" id="ARBA00022833"/>
    </source>
</evidence>
<evidence type="ECO:0000256" key="13">
    <source>
        <dbReference type="SAM" id="SignalP"/>
    </source>
</evidence>
<dbReference type="Proteomes" id="UP001627154">
    <property type="component" value="Unassembled WGS sequence"/>
</dbReference>
<evidence type="ECO:0000259" key="14">
    <source>
        <dbReference type="Pfam" id="PF04389"/>
    </source>
</evidence>
<accession>A0ABD2XU34</accession>
<feature type="domain" description="Peptidase M28" evidence="14">
    <location>
        <begin position="117"/>
        <end position="341"/>
    </location>
</feature>
<feature type="signal peptide" evidence="13">
    <location>
        <begin position="1"/>
        <end position="22"/>
    </location>
</feature>
<keyword evidence="16" id="KW-1185">Reference proteome</keyword>
<dbReference type="SUPFAM" id="SSF53187">
    <property type="entry name" value="Zn-dependent exopeptidases"/>
    <property type="match status" value="1"/>
</dbReference>
<keyword evidence="13" id="KW-0732">Signal</keyword>
<evidence type="ECO:0000256" key="7">
    <source>
        <dbReference type="ARBA" id="ARBA00022679"/>
    </source>
</evidence>
<evidence type="ECO:0000256" key="2">
    <source>
        <dbReference type="ARBA" id="ARBA00004613"/>
    </source>
</evidence>
<dbReference type="FunFam" id="3.40.630.10:FF:000029">
    <property type="entry name" value="Glutaminyl-peptide cyclotransferase"/>
    <property type="match status" value="1"/>
</dbReference>
<dbReference type="Gene3D" id="3.40.630.10">
    <property type="entry name" value="Zn peptidases"/>
    <property type="match status" value="1"/>
</dbReference>
<dbReference type="InterPro" id="IPR040234">
    <property type="entry name" value="QC/QCL"/>
</dbReference>
<proteinExistence type="inferred from homology"/>
<evidence type="ECO:0000256" key="6">
    <source>
        <dbReference type="ARBA" id="ARBA00022525"/>
    </source>
</evidence>
<evidence type="ECO:0000313" key="16">
    <source>
        <dbReference type="Proteomes" id="UP001627154"/>
    </source>
</evidence>
<evidence type="ECO:0000256" key="10">
    <source>
        <dbReference type="ARBA" id="ARBA00023157"/>
    </source>
</evidence>
<dbReference type="PANTHER" id="PTHR12283:SF6">
    <property type="entry name" value="GLUTAMINYL-PEPTIDE CYCLOTRANSFERASE-RELATED"/>
    <property type="match status" value="1"/>
</dbReference>
<dbReference type="InterPro" id="IPR007484">
    <property type="entry name" value="Peptidase_M28"/>
</dbReference>
<feature type="chain" id="PRO_5044879801" description="Glutaminyl-peptide cyclotransferase" evidence="13">
    <location>
        <begin position="23"/>
        <end position="365"/>
    </location>
</feature>
<evidence type="ECO:0000256" key="5">
    <source>
        <dbReference type="ARBA" id="ARBA00016861"/>
    </source>
</evidence>
<keyword evidence="6" id="KW-0964">Secreted</keyword>
<evidence type="ECO:0000256" key="11">
    <source>
        <dbReference type="ARBA" id="ARBA00023315"/>
    </source>
</evidence>
<dbReference type="EC" id="2.3.2.5" evidence="4"/>
<evidence type="ECO:0000256" key="12">
    <source>
        <dbReference type="ARBA" id="ARBA00057903"/>
    </source>
</evidence>
<comment type="caution">
    <text evidence="15">The sequence shown here is derived from an EMBL/GenBank/DDBJ whole genome shotgun (WGS) entry which is preliminary data.</text>
</comment>
<dbReference type="InterPro" id="IPR037457">
    <property type="entry name" value="M28_QC"/>
</dbReference>
<dbReference type="Pfam" id="PF04389">
    <property type="entry name" value="Peptidase_M28"/>
    <property type="match status" value="1"/>
</dbReference>